<keyword evidence="1" id="KW-0472">Membrane</keyword>
<dbReference type="Pfam" id="PF10011">
    <property type="entry name" value="DUF2254"/>
    <property type="match status" value="1"/>
</dbReference>
<accession>A0A1M5C221</accession>
<evidence type="ECO:0000256" key="1">
    <source>
        <dbReference type="SAM" id="Phobius"/>
    </source>
</evidence>
<dbReference type="RefSeq" id="WP_072862604.1">
    <property type="nucleotide sequence ID" value="NZ_FQUX01000004.1"/>
</dbReference>
<dbReference type="InterPro" id="IPR018723">
    <property type="entry name" value="DUF2254_membrane"/>
</dbReference>
<keyword evidence="1" id="KW-1133">Transmembrane helix</keyword>
<organism evidence="2 3">
    <name type="scientific">Arenibacter palladensis</name>
    <dbReference type="NCBI Taxonomy" id="237373"/>
    <lineage>
        <taxon>Bacteria</taxon>
        <taxon>Pseudomonadati</taxon>
        <taxon>Bacteroidota</taxon>
        <taxon>Flavobacteriia</taxon>
        <taxon>Flavobacteriales</taxon>
        <taxon>Flavobacteriaceae</taxon>
        <taxon>Arenibacter</taxon>
    </lineage>
</organism>
<keyword evidence="1" id="KW-0812">Transmembrane</keyword>
<dbReference type="Proteomes" id="UP000184406">
    <property type="component" value="Unassembled WGS sequence"/>
</dbReference>
<keyword evidence="3" id="KW-1185">Reference proteome</keyword>
<dbReference type="AlphaFoldDB" id="A0A1M5C221"/>
<gene>
    <name evidence="2" type="ORF">SAMN03080594_104335</name>
</gene>
<dbReference type="EMBL" id="FQUX01000004">
    <property type="protein sequence ID" value="SHF48715.1"/>
    <property type="molecule type" value="Genomic_DNA"/>
</dbReference>
<feature type="transmembrane region" description="Helical" evidence="1">
    <location>
        <begin position="145"/>
        <end position="165"/>
    </location>
</feature>
<sequence>MFKSAIKIVKVLYRRVLLSIAFYPVLISFGYCLLAFIILELESLELAKRLKEQIPYLFIEDYETARAILTTLIGGILSLTVFSFTMVMVVLSQASSNFSPRLLPSLVSNKRHQLILGVYIGTLLYCIIILIVLGANDIETHSVGFPTMLAAISGVFCTGLFVYFIHSISVSIQIQNIIDTIFRSSSKYLDKDFEDSSTLKVGLQEFRMDDFETIYSHKSGYYRGFDDSLLSDSLVDNAHQFEILPFVGCHIWEGMPMIRTQNSLTDEDLKNLLLCINISSNRSDQNEGIDGFIKLMEIAVKAMSPGINDPGTAIDAINRLAPLFVKILRFPPKTSNSLRDGNIIIVRNNATAKELMQIIIQPIRLYAKKDSSVVIALLGALKFISRDAMVSKENKEDVKKELEALKIDVEGNIDNKFDREKILAMFE</sequence>
<dbReference type="OrthoDB" id="2955631at2"/>
<proteinExistence type="predicted"/>
<feature type="transmembrane region" description="Helical" evidence="1">
    <location>
        <begin position="113"/>
        <end position="133"/>
    </location>
</feature>
<reference evidence="3" key="1">
    <citation type="submission" date="2016-11" db="EMBL/GenBank/DDBJ databases">
        <authorList>
            <person name="Varghese N."/>
            <person name="Submissions S."/>
        </authorList>
    </citation>
    <scope>NUCLEOTIDE SEQUENCE [LARGE SCALE GENOMIC DNA]</scope>
    <source>
        <strain evidence="3">DSM 17539</strain>
    </source>
</reference>
<protein>
    <submittedName>
        <fullName evidence="2">Uncharacterized membrane protein</fullName>
    </submittedName>
</protein>
<feature type="transmembrane region" description="Helical" evidence="1">
    <location>
        <begin position="67"/>
        <end position="92"/>
    </location>
</feature>
<evidence type="ECO:0000313" key="3">
    <source>
        <dbReference type="Proteomes" id="UP000184406"/>
    </source>
</evidence>
<name>A0A1M5C221_9FLAO</name>
<evidence type="ECO:0000313" key="2">
    <source>
        <dbReference type="EMBL" id="SHF48715.1"/>
    </source>
</evidence>
<feature type="transmembrane region" description="Helical" evidence="1">
    <location>
        <begin position="12"/>
        <end position="39"/>
    </location>
</feature>